<dbReference type="Pfam" id="PF01583">
    <property type="entry name" value="APS_kinase"/>
    <property type="match status" value="1"/>
</dbReference>
<dbReference type="GO" id="GO:0005737">
    <property type="term" value="C:cytoplasm"/>
    <property type="evidence" value="ECO:0007669"/>
    <property type="project" value="TreeGrafter"/>
</dbReference>
<dbReference type="GO" id="GO:0004781">
    <property type="term" value="F:sulfate adenylyltransferase (ATP) activity"/>
    <property type="evidence" value="ECO:0007669"/>
    <property type="project" value="TreeGrafter"/>
</dbReference>
<dbReference type="InterPro" id="IPR059117">
    <property type="entry name" value="APS_kinase_dom"/>
</dbReference>
<dbReference type="InterPro" id="IPR050512">
    <property type="entry name" value="Sulf_AdTrans/APS_kinase"/>
</dbReference>
<dbReference type="Proteomes" id="UP000549616">
    <property type="component" value="Unassembled WGS sequence"/>
</dbReference>
<dbReference type="GO" id="GO:0019379">
    <property type="term" value="P:sulfate assimilation, phosphoadenylyl sulfate reduction by phosphoadenylyl-sulfate reductase (thioredoxin)"/>
    <property type="evidence" value="ECO:0007669"/>
    <property type="project" value="TreeGrafter"/>
</dbReference>
<dbReference type="PANTHER" id="PTHR42700:SF1">
    <property type="entry name" value="SULFATE ADENYLYLTRANSFERASE"/>
    <property type="match status" value="1"/>
</dbReference>
<keyword evidence="4" id="KW-1185">Reference proteome</keyword>
<protein>
    <submittedName>
        <fullName evidence="3">Adenylylsulfate kinase</fullName>
        <ecNumber evidence="3">2.7.1.25</ecNumber>
    </submittedName>
</protein>
<dbReference type="EMBL" id="JACCFK010000002">
    <property type="protein sequence ID" value="NYI93347.1"/>
    <property type="molecule type" value="Genomic_DNA"/>
</dbReference>
<gene>
    <name evidence="3" type="ORF">HNR02_006722</name>
</gene>
<name>A0A853BFK8_9PSEU</name>
<proteinExistence type="predicted"/>
<dbReference type="GO" id="GO:0010134">
    <property type="term" value="P:sulfate assimilation via adenylyl sulfate reduction"/>
    <property type="evidence" value="ECO:0007669"/>
    <property type="project" value="TreeGrafter"/>
</dbReference>
<organism evidence="3 4">
    <name type="scientific">Amycolatopsis endophytica</name>
    <dbReference type="NCBI Taxonomy" id="860233"/>
    <lineage>
        <taxon>Bacteria</taxon>
        <taxon>Bacillati</taxon>
        <taxon>Actinomycetota</taxon>
        <taxon>Actinomycetes</taxon>
        <taxon>Pseudonocardiales</taxon>
        <taxon>Pseudonocardiaceae</taxon>
        <taxon>Amycolatopsis</taxon>
    </lineage>
</organism>
<sequence>MTGGVVWITGLSGAGKSAVAGALADRLRRAGLKPVLLDGDAVRSALGARSFGADARRQLAQTYGRLCALLAGQGHLVVCATISLRHEVHQWNRRHLHRYAEVFLDVPFEELRRRDPKGIYRDGDEVVGEDVVAELPLEPDLRITNHGTTSPRAAAERIFAHCAATGWW</sequence>
<evidence type="ECO:0000313" key="3">
    <source>
        <dbReference type="EMBL" id="NYI93347.1"/>
    </source>
</evidence>
<evidence type="ECO:0000256" key="1">
    <source>
        <dbReference type="ARBA" id="ARBA00022679"/>
    </source>
</evidence>
<dbReference type="InterPro" id="IPR027417">
    <property type="entry name" value="P-loop_NTPase"/>
</dbReference>
<feature type="domain" description="APS kinase" evidence="2">
    <location>
        <begin position="3"/>
        <end position="143"/>
    </location>
</feature>
<dbReference type="AlphaFoldDB" id="A0A853BFK8"/>
<evidence type="ECO:0000313" key="4">
    <source>
        <dbReference type="Proteomes" id="UP000549616"/>
    </source>
</evidence>
<comment type="caution">
    <text evidence="3">The sequence shown here is derived from an EMBL/GenBank/DDBJ whole genome shotgun (WGS) entry which is preliminary data.</text>
</comment>
<keyword evidence="3" id="KW-0418">Kinase</keyword>
<evidence type="ECO:0000259" key="2">
    <source>
        <dbReference type="Pfam" id="PF01583"/>
    </source>
</evidence>
<reference evidence="3 4" key="1">
    <citation type="submission" date="2020-07" db="EMBL/GenBank/DDBJ databases">
        <title>Sequencing the genomes of 1000 actinobacteria strains.</title>
        <authorList>
            <person name="Klenk H.-P."/>
        </authorList>
    </citation>
    <scope>NUCLEOTIDE SEQUENCE [LARGE SCALE GENOMIC DNA]</scope>
    <source>
        <strain evidence="3 4">DSM 104006</strain>
    </source>
</reference>
<dbReference type="Gene3D" id="3.40.50.300">
    <property type="entry name" value="P-loop containing nucleotide triphosphate hydrolases"/>
    <property type="match status" value="1"/>
</dbReference>
<dbReference type="GO" id="GO:0004020">
    <property type="term" value="F:adenylylsulfate kinase activity"/>
    <property type="evidence" value="ECO:0007669"/>
    <property type="project" value="UniProtKB-EC"/>
</dbReference>
<keyword evidence="1 3" id="KW-0808">Transferase</keyword>
<accession>A0A853BFK8</accession>
<dbReference type="SUPFAM" id="SSF52540">
    <property type="entry name" value="P-loop containing nucleoside triphosphate hydrolases"/>
    <property type="match status" value="1"/>
</dbReference>
<dbReference type="EC" id="2.7.1.25" evidence="3"/>
<dbReference type="PANTHER" id="PTHR42700">
    <property type="entry name" value="SULFATE ADENYLYLTRANSFERASE"/>
    <property type="match status" value="1"/>
</dbReference>
<dbReference type="RefSeq" id="WP_179777535.1">
    <property type="nucleotide sequence ID" value="NZ_JACCFK010000002.1"/>
</dbReference>
<dbReference type="NCBIfam" id="NF004041">
    <property type="entry name" value="PRK05541.1"/>
    <property type="match status" value="1"/>
</dbReference>